<name>A0A1I5UYN3_9FIRM</name>
<evidence type="ECO:0000256" key="2">
    <source>
        <dbReference type="ARBA" id="ARBA00022801"/>
    </source>
</evidence>
<dbReference type="GO" id="GO:0004553">
    <property type="term" value="F:hydrolase activity, hydrolyzing O-glycosyl compounds"/>
    <property type="evidence" value="ECO:0007669"/>
    <property type="project" value="InterPro"/>
</dbReference>
<dbReference type="Proteomes" id="UP000198577">
    <property type="component" value="Unassembled WGS sequence"/>
</dbReference>
<evidence type="ECO:0000259" key="4">
    <source>
        <dbReference type="Pfam" id="PF00703"/>
    </source>
</evidence>
<feature type="domain" description="Glycosyl hydrolases family 2 sugar binding" evidence="6">
    <location>
        <begin position="21"/>
        <end position="176"/>
    </location>
</feature>
<dbReference type="Pfam" id="PF00703">
    <property type="entry name" value="Glyco_hydro_2"/>
    <property type="match status" value="1"/>
</dbReference>
<dbReference type="InterPro" id="IPR017853">
    <property type="entry name" value="GH"/>
</dbReference>
<dbReference type="Gene3D" id="2.60.40.10">
    <property type="entry name" value="Immunoglobulins"/>
    <property type="match status" value="1"/>
</dbReference>
<dbReference type="InterPro" id="IPR008979">
    <property type="entry name" value="Galactose-bd-like_sf"/>
</dbReference>
<organism evidence="7 8">
    <name type="scientific">Caldicoprobacter faecalis</name>
    <dbReference type="NCBI Taxonomy" id="937334"/>
    <lineage>
        <taxon>Bacteria</taxon>
        <taxon>Bacillati</taxon>
        <taxon>Bacillota</taxon>
        <taxon>Clostridia</taxon>
        <taxon>Caldicoprobacterales</taxon>
        <taxon>Caldicoprobacteraceae</taxon>
        <taxon>Caldicoprobacter</taxon>
    </lineage>
</organism>
<comment type="similarity">
    <text evidence="1">Belongs to the glycosyl hydrolase 2 family.</text>
</comment>
<dbReference type="InterPro" id="IPR006103">
    <property type="entry name" value="Glyco_hydro_2_cat"/>
</dbReference>
<dbReference type="Gene3D" id="2.60.120.260">
    <property type="entry name" value="Galactose-binding domain-like"/>
    <property type="match status" value="1"/>
</dbReference>
<dbReference type="SUPFAM" id="SSF49303">
    <property type="entry name" value="beta-Galactosidase/glucuronidase domain"/>
    <property type="match status" value="1"/>
</dbReference>
<dbReference type="InterPro" id="IPR036156">
    <property type="entry name" value="Beta-gal/glucu_dom_sf"/>
</dbReference>
<proteinExistence type="inferred from homology"/>
<gene>
    <name evidence="7" type="ORF">SAMN05444406_10918</name>
</gene>
<dbReference type="GO" id="GO:0005975">
    <property type="term" value="P:carbohydrate metabolic process"/>
    <property type="evidence" value="ECO:0007669"/>
    <property type="project" value="InterPro"/>
</dbReference>
<accession>A0A1I5UYN3</accession>
<evidence type="ECO:0000313" key="7">
    <source>
        <dbReference type="EMBL" id="SFQ00318.1"/>
    </source>
</evidence>
<dbReference type="Pfam" id="PF02837">
    <property type="entry name" value="Glyco_hydro_2_N"/>
    <property type="match status" value="1"/>
</dbReference>
<dbReference type="EMBL" id="FOXR01000009">
    <property type="protein sequence ID" value="SFQ00318.1"/>
    <property type="molecule type" value="Genomic_DNA"/>
</dbReference>
<feature type="domain" description="Glycoside hydrolase family 2 immunoglobulin-like beta-sandwich" evidence="4">
    <location>
        <begin position="183"/>
        <end position="287"/>
    </location>
</feature>
<dbReference type="STRING" id="937334.SAMN05444406_10918"/>
<evidence type="ECO:0000313" key="8">
    <source>
        <dbReference type="Proteomes" id="UP000198577"/>
    </source>
</evidence>
<evidence type="ECO:0000259" key="6">
    <source>
        <dbReference type="Pfam" id="PF02837"/>
    </source>
</evidence>
<feature type="domain" description="Glycoside hydrolase family 2 catalytic" evidence="5">
    <location>
        <begin position="289"/>
        <end position="569"/>
    </location>
</feature>
<dbReference type="RefSeq" id="WP_092282201.1">
    <property type="nucleotide sequence ID" value="NZ_FOXR01000009.1"/>
</dbReference>
<dbReference type="AlphaFoldDB" id="A0A1I5UYN3"/>
<keyword evidence="2 7" id="KW-0378">Hydrolase</keyword>
<dbReference type="InterPro" id="IPR006104">
    <property type="entry name" value="Glyco_hydro_2_N"/>
</dbReference>
<reference evidence="7 8" key="1">
    <citation type="submission" date="2016-10" db="EMBL/GenBank/DDBJ databases">
        <authorList>
            <person name="de Groot N.N."/>
        </authorList>
    </citation>
    <scope>NUCLEOTIDE SEQUENCE [LARGE SCALE GENOMIC DNA]</scope>
    <source>
        <strain evidence="7 8">DSM 20678</strain>
    </source>
</reference>
<dbReference type="OrthoDB" id="9762066at2"/>
<sequence length="583" mass="66636">MSSIPRPEYPRPNFVRKDWLNLNGVWEFEFDDEDVGEREKWYKGHAFSRTINVPFCFESELSGIGDTSRHDHIWYRRKLAVPDSWKGKRIILHFGAVDYHAKVWVNGVYMGSHTGGHTPFSFDITDALRWDGSDEVVVKADDISSERQQARGKQSWLDEPFDCWYDRTSGIWQTVWLEPVNPAHIVNVRMTPDIDKGTVNIEAFLTPQAVGCTLKACISFGGVSVASVVVPCLQQRVIFEVSVISHAFKWGLMLWSPENPNLYDITFTLVDEKGDTVDHVVSYFGMRKVSVKDGKVLLNNRPYYQKLILDQGYFPGSNLTAPSEEALINDIKMTKAFGYNGVRKHQKVEDPLYLYWCDKLGLLVWGEMASYYEYSPRAANAYIKEWQEIIERDYNHPCIIAWTAFNESWGVPNVMVDRQQQSYTVAVVNMIRSLDRTRLVISNDGWEHTDTDLCTIHDYRSNGEDLRRVYADKDKVVNGAPAGKFIFAEGYGYKGQPVLITEYGGIAFASGKGWGYGDKVADEEEFLKRFAGLTRAIMSIDYICGFCYTQLTDVQQEVNGLMTYDRKPKIDPSKIRAINEGRA</sequence>
<dbReference type="InterPro" id="IPR013783">
    <property type="entry name" value="Ig-like_fold"/>
</dbReference>
<keyword evidence="8" id="KW-1185">Reference proteome</keyword>
<dbReference type="PANTHER" id="PTHR42732:SF3">
    <property type="entry name" value="HYDROLASE"/>
    <property type="match status" value="1"/>
</dbReference>
<dbReference type="SUPFAM" id="SSF51445">
    <property type="entry name" value="(Trans)glycosidases"/>
    <property type="match status" value="1"/>
</dbReference>
<protein>
    <submittedName>
        <fullName evidence="7">Glycosyl hydrolases family 2</fullName>
    </submittedName>
</protein>
<dbReference type="InterPro" id="IPR006102">
    <property type="entry name" value="Ig-like_GH2"/>
</dbReference>
<dbReference type="PANTHER" id="PTHR42732">
    <property type="entry name" value="BETA-GALACTOSIDASE"/>
    <property type="match status" value="1"/>
</dbReference>
<evidence type="ECO:0000256" key="3">
    <source>
        <dbReference type="ARBA" id="ARBA00023295"/>
    </source>
</evidence>
<dbReference type="Gene3D" id="3.20.20.80">
    <property type="entry name" value="Glycosidases"/>
    <property type="match status" value="1"/>
</dbReference>
<evidence type="ECO:0000256" key="1">
    <source>
        <dbReference type="ARBA" id="ARBA00007401"/>
    </source>
</evidence>
<dbReference type="InterPro" id="IPR051913">
    <property type="entry name" value="GH2_Domain-Containing"/>
</dbReference>
<dbReference type="Pfam" id="PF02836">
    <property type="entry name" value="Glyco_hydro_2_C"/>
    <property type="match status" value="1"/>
</dbReference>
<keyword evidence="3" id="KW-0326">Glycosidase</keyword>
<evidence type="ECO:0000259" key="5">
    <source>
        <dbReference type="Pfam" id="PF02836"/>
    </source>
</evidence>
<dbReference type="SUPFAM" id="SSF49785">
    <property type="entry name" value="Galactose-binding domain-like"/>
    <property type="match status" value="1"/>
</dbReference>